<dbReference type="Proteomes" id="UP000070520">
    <property type="component" value="Unassembled WGS sequence"/>
</dbReference>
<comment type="caution">
    <text evidence="1">The sequence shown here is derived from an EMBL/GenBank/DDBJ whole genome shotgun (WGS) entry which is preliminary data.</text>
</comment>
<name>A0A133V0R2_9EURY</name>
<evidence type="ECO:0000313" key="1">
    <source>
        <dbReference type="EMBL" id="KXB00021.1"/>
    </source>
</evidence>
<reference evidence="1 2" key="1">
    <citation type="journal article" date="2016" name="Sci. Rep.">
        <title>Metabolic traits of an uncultured archaeal lineage -MSBL1- from brine pools of the Red Sea.</title>
        <authorList>
            <person name="Mwirichia R."/>
            <person name="Alam I."/>
            <person name="Rashid M."/>
            <person name="Vinu M."/>
            <person name="Ba-Alawi W."/>
            <person name="Anthony Kamau A."/>
            <person name="Kamanda Ngugi D."/>
            <person name="Goker M."/>
            <person name="Klenk H.P."/>
            <person name="Bajic V."/>
            <person name="Stingl U."/>
        </authorList>
    </citation>
    <scope>NUCLEOTIDE SEQUENCE [LARGE SCALE GENOMIC DNA]</scope>
    <source>
        <strain evidence="1">SCGC-AAA261C02</strain>
    </source>
</reference>
<accession>A0A133V0R2</accession>
<keyword evidence="2" id="KW-1185">Reference proteome</keyword>
<protein>
    <submittedName>
        <fullName evidence="1">Uncharacterized protein</fullName>
    </submittedName>
</protein>
<gene>
    <name evidence="1" type="ORF">AKJ42_01940</name>
</gene>
<evidence type="ECO:0000313" key="2">
    <source>
        <dbReference type="Proteomes" id="UP000070520"/>
    </source>
</evidence>
<organism evidence="1 2">
    <name type="scientific">candidate division MSBL1 archaeon SCGC-AAA261C02</name>
    <dbReference type="NCBI Taxonomy" id="1698272"/>
    <lineage>
        <taxon>Archaea</taxon>
        <taxon>Methanobacteriati</taxon>
        <taxon>Methanobacteriota</taxon>
        <taxon>candidate division MSBL1</taxon>
    </lineage>
</organism>
<proteinExistence type="predicted"/>
<dbReference type="AlphaFoldDB" id="A0A133V0R2"/>
<dbReference type="EMBL" id="LHXW01000016">
    <property type="protein sequence ID" value="KXB00021.1"/>
    <property type="molecule type" value="Genomic_DNA"/>
</dbReference>
<sequence length="90" mass="10730">MIKLDEFMRLQSSCMGCAYIRLREDNRNPRSEAVWRRNSLKYSRYRRDGYFRVKANYKSAPKLVKSGELYVRMMLVIGRGFTFPYGSEKS</sequence>